<protein>
    <submittedName>
        <fullName evidence="6">Glycosyltransferase, GT2 family</fullName>
    </submittedName>
</protein>
<dbReference type="Gene3D" id="3.90.550.10">
    <property type="entry name" value="Spore Coat Polysaccharide Biosynthesis Protein SpsA, Chain A"/>
    <property type="match status" value="1"/>
</dbReference>
<evidence type="ECO:0000256" key="4">
    <source>
        <dbReference type="ARBA" id="ARBA00022679"/>
    </source>
</evidence>
<evidence type="ECO:0000259" key="5">
    <source>
        <dbReference type="Pfam" id="PF00535"/>
    </source>
</evidence>
<evidence type="ECO:0000313" key="6">
    <source>
        <dbReference type="EMBL" id="SCY30397.1"/>
    </source>
</evidence>
<feature type="domain" description="Glycosyltransferase 2-like" evidence="5">
    <location>
        <begin position="128"/>
        <end position="244"/>
    </location>
</feature>
<dbReference type="AlphaFoldDB" id="A0A1G5ETW4"/>
<keyword evidence="4 6" id="KW-0808">Transferase</keyword>
<dbReference type="SUPFAM" id="SSF53335">
    <property type="entry name" value="S-adenosyl-L-methionine-dependent methyltransferases"/>
    <property type="match status" value="1"/>
</dbReference>
<reference evidence="7" key="1">
    <citation type="submission" date="2016-10" db="EMBL/GenBank/DDBJ databases">
        <authorList>
            <person name="Varghese N."/>
            <person name="Submissions S."/>
        </authorList>
    </citation>
    <scope>NUCLEOTIDE SEQUENCE [LARGE SCALE GENOMIC DNA]</scope>
    <source>
        <strain evidence="7">XBD2006</strain>
    </source>
</reference>
<sequence length="538" mass="61271">MYEKLTELIATGDYREALYEFQEEYLHISEKEPKDAAKLCLLEASLWEALADSTAEYDAIARGIAYDGGNYELFYMLGLYYADINVNQAYLAFEAALAYCADENDREVIKNAMDELKENRALRVRKLSIMILSHNDLDLLKRCIDSVEKYVPEGAYEIVVVDNSSTEEGVREYLKEKAKSVNYRFKLILNDENSGFPKGCNIGSVCCDRNNDIFYLNNDAILTQNAVLFLRMGLYDNRNVGAVGALSNSASLQEVTPEELSTYAGEELGELWHRKLGVDRSVNIFKDYAYEHTYPMKRPYIKRFRLTGFAMMLSREAVRCVAQDYKVFDELFSPGYFEDDDLGIRLARAGFEQYVCKNAFIYHNGGTGFAENENAMTESRNKFVDKWGFDIWGYCLPWFEVANAVKDLYEKRKEGLRILDFTCGFGANASYIKSSCPDTFIAGVCTNSFEAGISELIADDVAFGDINTMRLPWADRSFDIVIAERKHVSIGQIMRYLKADGLFLSEKINNENDELMDIIKSNADAGFDSERLDKLLNE</sequence>
<evidence type="ECO:0000256" key="3">
    <source>
        <dbReference type="ARBA" id="ARBA00022676"/>
    </source>
</evidence>
<accession>A0A1G5ETW4</accession>
<comment type="pathway">
    <text evidence="1">Cell wall biogenesis; cell wall polysaccharide biosynthesis.</text>
</comment>
<dbReference type="PANTHER" id="PTHR43179:SF12">
    <property type="entry name" value="GALACTOFURANOSYLTRANSFERASE GLFT2"/>
    <property type="match status" value="1"/>
</dbReference>
<evidence type="ECO:0000256" key="2">
    <source>
        <dbReference type="ARBA" id="ARBA00006739"/>
    </source>
</evidence>
<dbReference type="Pfam" id="PF00535">
    <property type="entry name" value="Glycos_transf_2"/>
    <property type="match status" value="1"/>
</dbReference>
<dbReference type="SUPFAM" id="SSF53448">
    <property type="entry name" value="Nucleotide-diphospho-sugar transferases"/>
    <property type="match status" value="1"/>
</dbReference>
<gene>
    <name evidence="6" type="ORF">SAMN02910451_02081</name>
</gene>
<dbReference type="GO" id="GO:0016757">
    <property type="term" value="F:glycosyltransferase activity"/>
    <property type="evidence" value="ECO:0007669"/>
    <property type="project" value="UniProtKB-KW"/>
</dbReference>
<dbReference type="EMBL" id="FMUR01000012">
    <property type="protein sequence ID" value="SCY30397.1"/>
    <property type="molecule type" value="Genomic_DNA"/>
</dbReference>
<dbReference type="InterPro" id="IPR029063">
    <property type="entry name" value="SAM-dependent_MTases_sf"/>
</dbReference>
<dbReference type="Gene3D" id="3.40.50.150">
    <property type="entry name" value="Vaccinia Virus protein VP39"/>
    <property type="match status" value="1"/>
</dbReference>
<dbReference type="InterPro" id="IPR029044">
    <property type="entry name" value="Nucleotide-diphossugar_trans"/>
</dbReference>
<dbReference type="RefSeq" id="WP_074462647.1">
    <property type="nucleotide sequence ID" value="NZ_FMUR01000012.1"/>
</dbReference>
<organism evidence="6 7">
    <name type="scientific">Butyrivibrio hungatei</name>
    <dbReference type="NCBI Taxonomy" id="185008"/>
    <lineage>
        <taxon>Bacteria</taxon>
        <taxon>Bacillati</taxon>
        <taxon>Bacillota</taxon>
        <taxon>Clostridia</taxon>
        <taxon>Lachnospirales</taxon>
        <taxon>Lachnospiraceae</taxon>
        <taxon>Butyrivibrio</taxon>
    </lineage>
</organism>
<keyword evidence="7" id="KW-1185">Reference proteome</keyword>
<comment type="similarity">
    <text evidence="2">Belongs to the glycosyltransferase 2 family.</text>
</comment>
<name>A0A1G5ETW4_9FIRM</name>
<evidence type="ECO:0000256" key="1">
    <source>
        <dbReference type="ARBA" id="ARBA00004776"/>
    </source>
</evidence>
<dbReference type="Proteomes" id="UP000183047">
    <property type="component" value="Unassembled WGS sequence"/>
</dbReference>
<evidence type="ECO:0000313" key="7">
    <source>
        <dbReference type="Proteomes" id="UP000183047"/>
    </source>
</evidence>
<dbReference type="PANTHER" id="PTHR43179">
    <property type="entry name" value="RHAMNOSYLTRANSFERASE WBBL"/>
    <property type="match status" value="1"/>
</dbReference>
<dbReference type="InterPro" id="IPR001173">
    <property type="entry name" value="Glyco_trans_2-like"/>
</dbReference>
<proteinExistence type="inferred from homology"/>
<keyword evidence="3" id="KW-0328">Glycosyltransferase</keyword>